<dbReference type="InterPro" id="IPR035901">
    <property type="entry name" value="GIY-YIG_endonuc_sf"/>
</dbReference>
<organism evidence="3 4">
    <name type="scientific">Aerococcus kribbianus</name>
    <dbReference type="NCBI Taxonomy" id="2999064"/>
    <lineage>
        <taxon>Bacteria</taxon>
        <taxon>Bacillati</taxon>
        <taxon>Bacillota</taxon>
        <taxon>Bacilli</taxon>
        <taxon>Lactobacillales</taxon>
        <taxon>Aerococcaceae</taxon>
        <taxon>Aerococcus</taxon>
    </lineage>
</organism>
<gene>
    <name evidence="3" type="ORF">OW157_06390</name>
</gene>
<dbReference type="PROSITE" id="PS50164">
    <property type="entry name" value="GIY_YIG"/>
    <property type="match status" value="1"/>
</dbReference>
<dbReference type="PANTHER" id="PTHR34477">
    <property type="entry name" value="UPF0213 PROTEIN YHBQ"/>
    <property type="match status" value="1"/>
</dbReference>
<dbReference type="InterPro" id="IPR000305">
    <property type="entry name" value="GIY-YIG_endonuc"/>
</dbReference>
<keyword evidence="4" id="KW-1185">Reference proteome</keyword>
<evidence type="ECO:0000256" key="1">
    <source>
        <dbReference type="ARBA" id="ARBA00007435"/>
    </source>
</evidence>
<dbReference type="AlphaFoldDB" id="A0A9X3FQU3"/>
<dbReference type="EMBL" id="JAPRFR010000003">
    <property type="protein sequence ID" value="MCZ0726189.1"/>
    <property type="molecule type" value="Genomic_DNA"/>
</dbReference>
<dbReference type="Proteomes" id="UP001146670">
    <property type="component" value="Unassembled WGS sequence"/>
</dbReference>
<dbReference type="PANTHER" id="PTHR34477:SF1">
    <property type="entry name" value="UPF0213 PROTEIN YHBQ"/>
    <property type="match status" value="1"/>
</dbReference>
<protein>
    <submittedName>
        <fullName evidence="3">GIY-YIG nuclease family protein</fullName>
    </submittedName>
</protein>
<feature type="domain" description="GIY-YIG" evidence="2">
    <location>
        <begin position="5"/>
        <end position="82"/>
    </location>
</feature>
<dbReference type="InterPro" id="IPR050190">
    <property type="entry name" value="UPF0213_domain"/>
</dbReference>
<accession>A0A9X3FQU3</accession>
<comment type="caution">
    <text evidence="3">The sequence shown here is derived from an EMBL/GenBank/DDBJ whole genome shotgun (WGS) entry which is preliminary data.</text>
</comment>
<reference evidence="3" key="1">
    <citation type="submission" date="2022-12" db="EMBL/GenBank/DDBJ databases">
        <title>Description and comparative metabolic analysis of Aerococcus sp. nov., isolated from the feces of a pig.</title>
        <authorList>
            <person name="Chang Y.-H."/>
        </authorList>
    </citation>
    <scope>NUCLEOTIDE SEQUENCE</scope>
    <source>
        <strain evidence="3">YH-aer222</strain>
    </source>
</reference>
<name>A0A9X3FQU3_9LACT</name>
<evidence type="ECO:0000313" key="3">
    <source>
        <dbReference type="EMBL" id="MCZ0726189.1"/>
    </source>
</evidence>
<comment type="similarity">
    <text evidence="1">Belongs to the UPF0213 family.</text>
</comment>
<dbReference type="RefSeq" id="WP_268752520.1">
    <property type="nucleotide sequence ID" value="NZ_JAPRFQ010000003.1"/>
</dbReference>
<evidence type="ECO:0000259" key="2">
    <source>
        <dbReference type="PROSITE" id="PS50164"/>
    </source>
</evidence>
<evidence type="ECO:0000313" key="4">
    <source>
        <dbReference type="Proteomes" id="UP001146670"/>
    </source>
</evidence>
<proteinExistence type="inferred from homology"/>
<dbReference type="SUPFAM" id="SSF82771">
    <property type="entry name" value="GIY-YIG endonuclease"/>
    <property type="match status" value="1"/>
</dbReference>
<sequence>MASKEWYYFYVLACRDGSLYTGYTTDPDRRQAQHLAGTAAKYTRPASRRPNRMVMTKAFSSKSLAMSCEYHFKQLSRQEKEAELYQAGVVDLNYASSAARVDLDCSSPFFMAWQAKIASK</sequence>
<dbReference type="CDD" id="cd10456">
    <property type="entry name" value="GIY-YIG_UPF0213"/>
    <property type="match status" value="1"/>
</dbReference>
<dbReference type="Pfam" id="PF01541">
    <property type="entry name" value="GIY-YIG"/>
    <property type="match status" value="1"/>
</dbReference>
<dbReference type="Gene3D" id="3.40.1440.10">
    <property type="entry name" value="GIY-YIG endonuclease"/>
    <property type="match status" value="1"/>
</dbReference>